<name>A0A916IU16_9BURK</name>
<keyword evidence="5 7" id="KW-0408">Iron</keyword>
<feature type="binding site" evidence="7">
    <location>
        <position position="142"/>
    </location>
    <ligand>
        <name>Fe cation</name>
        <dbReference type="ChEBI" id="CHEBI:24875"/>
        <note>catalytic</note>
    </ligand>
</feature>
<reference evidence="8" key="1">
    <citation type="submission" date="2021-03" db="EMBL/GenBank/DDBJ databases">
        <authorList>
            <person name="Peeters C."/>
        </authorList>
    </citation>
    <scope>NUCLEOTIDE SEQUENCE</scope>
    <source>
        <strain evidence="8">LMG 31506</strain>
    </source>
</reference>
<evidence type="ECO:0000256" key="4">
    <source>
        <dbReference type="ARBA" id="ARBA00023002"/>
    </source>
</evidence>
<proteinExistence type="inferred from homology"/>
<accession>A0A916IU16</accession>
<evidence type="ECO:0008006" key="10">
    <source>
        <dbReference type="Google" id="ProtNLM"/>
    </source>
</evidence>
<dbReference type="InterPro" id="IPR011051">
    <property type="entry name" value="RmlC_Cupin_sf"/>
</dbReference>
<keyword evidence="3" id="KW-0223">Dioxygenase</keyword>
<organism evidence="8 9">
    <name type="scientific">Cupriavidus yeoncheonensis</name>
    <dbReference type="NCBI Taxonomy" id="1462994"/>
    <lineage>
        <taxon>Bacteria</taxon>
        <taxon>Pseudomonadati</taxon>
        <taxon>Pseudomonadota</taxon>
        <taxon>Betaproteobacteria</taxon>
        <taxon>Burkholderiales</taxon>
        <taxon>Burkholderiaceae</taxon>
        <taxon>Cupriavidus</taxon>
    </lineage>
</organism>
<evidence type="ECO:0000256" key="2">
    <source>
        <dbReference type="ARBA" id="ARBA00022723"/>
    </source>
</evidence>
<evidence type="ECO:0000256" key="5">
    <source>
        <dbReference type="ARBA" id="ARBA00023004"/>
    </source>
</evidence>
<evidence type="ECO:0000256" key="6">
    <source>
        <dbReference type="PIRSR" id="PIRSR610300-50"/>
    </source>
</evidence>
<gene>
    <name evidence="8" type="ORF">LMG31506_03388</name>
</gene>
<dbReference type="EMBL" id="CAJPUY010000011">
    <property type="protein sequence ID" value="CAG2146345.1"/>
    <property type="molecule type" value="Genomic_DNA"/>
</dbReference>
<dbReference type="CDD" id="cd10548">
    <property type="entry name" value="cupin_CDO"/>
    <property type="match status" value="1"/>
</dbReference>
<dbReference type="InterPro" id="IPR014710">
    <property type="entry name" value="RmlC-like_jellyroll"/>
</dbReference>
<dbReference type="SUPFAM" id="SSF51182">
    <property type="entry name" value="RmlC-like cupins"/>
    <property type="match status" value="1"/>
</dbReference>
<dbReference type="GO" id="GO:0019448">
    <property type="term" value="P:L-cysteine catabolic process"/>
    <property type="evidence" value="ECO:0007669"/>
    <property type="project" value="TreeGrafter"/>
</dbReference>
<evidence type="ECO:0000313" key="9">
    <source>
        <dbReference type="Proteomes" id="UP000672934"/>
    </source>
</evidence>
<keyword evidence="6" id="KW-0883">Thioether bond</keyword>
<feature type="binding site" evidence="7">
    <location>
        <position position="89"/>
    </location>
    <ligand>
        <name>Fe cation</name>
        <dbReference type="ChEBI" id="CHEBI:24875"/>
        <note>catalytic</note>
    </ligand>
</feature>
<dbReference type="Pfam" id="PF05995">
    <property type="entry name" value="CDO_I"/>
    <property type="match status" value="1"/>
</dbReference>
<dbReference type="GO" id="GO:0008198">
    <property type="term" value="F:ferrous iron binding"/>
    <property type="evidence" value="ECO:0007669"/>
    <property type="project" value="TreeGrafter"/>
</dbReference>
<dbReference type="Proteomes" id="UP000672934">
    <property type="component" value="Unassembled WGS sequence"/>
</dbReference>
<dbReference type="InterPro" id="IPR010300">
    <property type="entry name" value="CDO_1"/>
</dbReference>
<evidence type="ECO:0000256" key="7">
    <source>
        <dbReference type="PIRSR" id="PIRSR610300-51"/>
    </source>
</evidence>
<evidence type="ECO:0000256" key="3">
    <source>
        <dbReference type="ARBA" id="ARBA00022964"/>
    </source>
</evidence>
<dbReference type="PANTHER" id="PTHR12918:SF1">
    <property type="entry name" value="CYSTEINE DIOXYGENASE TYPE 1"/>
    <property type="match status" value="1"/>
</dbReference>
<evidence type="ECO:0000313" key="8">
    <source>
        <dbReference type="EMBL" id="CAG2146345.1"/>
    </source>
</evidence>
<comment type="similarity">
    <text evidence="1">Belongs to the cysteine dioxygenase family.</text>
</comment>
<dbReference type="GO" id="GO:0017172">
    <property type="term" value="F:cysteine dioxygenase activity"/>
    <property type="evidence" value="ECO:0007669"/>
    <property type="project" value="TreeGrafter"/>
</dbReference>
<protein>
    <recommendedName>
        <fullName evidence="10">Cysteine dioxygenase</fullName>
    </recommendedName>
</protein>
<keyword evidence="4" id="KW-0560">Oxidoreductase</keyword>
<feature type="cross-link" description="3'-(S-cysteinyl)-tyrosine (Cys-Tyr)" evidence="6">
    <location>
        <begin position="95"/>
        <end position="158"/>
    </location>
</feature>
<dbReference type="AlphaFoldDB" id="A0A916IU16"/>
<keyword evidence="2 7" id="KW-0479">Metal-binding</keyword>
<evidence type="ECO:0000256" key="1">
    <source>
        <dbReference type="ARBA" id="ARBA00006622"/>
    </source>
</evidence>
<dbReference type="PANTHER" id="PTHR12918">
    <property type="entry name" value="CYSTEINE DIOXYGENASE"/>
    <property type="match status" value="1"/>
</dbReference>
<comment type="caution">
    <text evidence="8">The sequence shown here is derived from an EMBL/GenBank/DDBJ whole genome shotgun (WGS) entry which is preliminary data.</text>
</comment>
<sequence length="181" mass="19307">MTRIIEEPTSRIASLASAIDSLLASEACFDPRVIQRMIRDAFPDGNWLPRPMCQPGDEGYARHVLHSDAADRYTIVALVWTQGQHSPVHAHHTWCALCVVEGELLEEFFAYDPDGAAAVPAGSACRQVGEGSSGTAGLHLIHRVGNARPGTAISVHIYGVATSEMSSGINHVLPVVETAAA</sequence>
<feature type="binding site" evidence="7">
    <location>
        <position position="91"/>
    </location>
    <ligand>
        <name>Fe cation</name>
        <dbReference type="ChEBI" id="CHEBI:24875"/>
        <note>catalytic</note>
    </ligand>
</feature>
<keyword evidence="9" id="KW-1185">Reference proteome</keyword>
<dbReference type="Gene3D" id="2.60.120.10">
    <property type="entry name" value="Jelly Rolls"/>
    <property type="match status" value="1"/>
</dbReference>